<dbReference type="RefSeq" id="WP_024495476.1">
    <property type="nucleotide sequence ID" value="NZ_AWGA01000016.1"/>
</dbReference>
<organism evidence="2 3">
    <name type="scientific">Candidatus Schmidhempelia bombi str. Bimp</name>
    <dbReference type="NCBI Taxonomy" id="1387197"/>
    <lineage>
        <taxon>Bacteria</taxon>
        <taxon>Pseudomonadati</taxon>
        <taxon>Pseudomonadota</taxon>
        <taxon>Gammaproteobacteria</taxon>
        <taxon>Orbales</taxon>
        <taxon>Orbaceae</taxon>
        <taxon>Candidatus Schmidhempelia</taxon>
    </lineage>
</organism>
<accession>A0AB94IEC5</accession>
<gene>
    <name evidence="2" type="ORF">O970_01790</name>
</gene>
<comment type="caution">
    <text evidence="2">The sequence shown here is derived from an EMBL/GenBank/DDBJ whole genome shotgun (WGS) entry which is preliminary data.</text>
</comment>
<proteinExistence type="predicted"/>
<evidence type="ECO:0000313" key="3">
    <source>
        <dbReference type="Proteomes" id="UP000506160"/>
    </source>
</evidence>
<reference evidence="2 3" key="1">
    <citation type="journal article" date="2014" name="Appl. Environ. Microbiol.">
        <title>Genomic features of a bumble bee symbiont reflect its host environment.</title>
        <authorList>
            <person name="Martinson V.G."/>
            <person name="Magoc T."/>
            <person name="Koch H."/>
            <person name="Salzberg S.L."/>
            <person name="Moran N.A."/>
        </authorList>
    </citation>
    <scope>NUCLEOTIDE SEQUENCE [LARGE SCALE GENOMIC DNA]</scope>
    <source>
        <strain evidence="2 3">Bimp</strain>
    </source>
</reference>
<dbReference type="Proteomes" id="UP000506160">
    <property type="component" value="Unassembled WGS sequence"/>
</dbReference>
<feature type="domain" description="Glycosyl transferase family 25" evidence="1">
    <location>
        <begin position="2"/>
        <end position="172"/>
    </location>
</feature>
<name>A0AB94IEC5_9GAMM</name>
<evidence type="ECO:0000259" key="1">
    <source>
        <dbReference type="Pfam" id="PF01755"/>
    </source>
</evidence>
<sequence length="250" mass="28896">MKNFIINLPQSVERKNNVISQLSQLSIEPNFIEAVDGSLLTPEELENKVIGRNYLSPGEIGCALSHLKIYQIMIEEHIPYALIFEDDIQLSPMFTPNVLTQIESFLQKVPDTQPHAILLYDTGFKSKPLTKLNETITINKMVNGFTAHAYFINLQAAKNILAIQSPLKFEIDAWKHYIYLDQLQLNCVIPSLVHQDRQIASIIAQQKGRDFSDPNRRKLKKANFNLLFRALPWQKRLKTYLFRLYKNLNL</sequence>
<dbReference type="CDD" id="cd06532">
    <property type="entry name" value="Glyco_transf_25"/>
    <property type="match status" value="1"/>
</dbReference>
<protein>
    <submittedName>
        <fullName evidence="2">Glycosyltransferase family 25 protein</fullName>
    </submittedName>
</protein>
<dbReference type="Pfam" id="PF01755">
    <property type="entry name" value="Glyco_transf_25"/>
    <property type="match status" value="1"/>
</dbReference>
<dbReference type="AlphaFoldDB" id="A0AB94IEC5"/>
<keyword evidence="3" id="KW-1185">Reference proteome</keyword>
<evidence type="ECO:0000313" key="2">
    <source>
        <dbReference type="EMBL" id="TEA27817.1"/>
    </source>
</evidence>
<dbReference type="EMBL" id="AWGA01000016">
    <property type="protein sequence ID" value="TEA27817.1"/>
    <property type="molecule type" value="Genomic_DNA"/>
</dbReference>
<dbReference type="InterPro" id="IPR002654">
    <property type="entry name" value="Glyco_trans_25"/>
</dbReference>